<dbReference type="AlphaFoldDB" id="A0A158J222"/>
<dbReference type="InterPro" id="IPR003122">
    <property type="entry name" value="Tar_rcpt_lig-bd"/>
</dbReference>
<dbReference type="Pfam" id="PF00015">
    <property type="entry name" value="MCPsignal"/>
    <property type="match status" value="1"/>
</dbReference>
<accession>A0A158J222</accession>
<dbReference type="PANTHER" id="PTHR43531">
    <property type="entry name" value="PROTEIN ICFG"/>
    <property type="match status" value="1"/>
</dbReference>
<dbReference type="PRINTS" id="PR00260">
    <property type="entry name" value="CHEMTRNSDUCR"/>
</dbReference>
<gene>
    <name evidence="16" type="ORF">AWB74_03289</name>
</gene>
<comment type="subcellular location">
    <subcellularLocation>
        <location evidence="1">Cell inner membrane</location>
        <topology evidence="1">Multi-pass membrane protein</topology>
    </subcellularLocation>
</comment>
<evidence type="ECO:0000256" key="7">
    <source>
        <dbReference type="ARBA" id="ARBA00022989"/>
    </source>
</evidence>
<dbReference type="GO" id="GO:0005886">
    <property type="term" value="C:plasma membrane"/>
    <property type="evidence" value="ECO:0007669"/>
    <property type="project" value="UniProtKB-SubCell"/>
</dbReference>
<feature type="transmembrane region" description="Helical" evidence="13">
    <location>
        <begin position="188"/>
        <end position="208"/>
    </location>
</feature>
<keyword evidence="5" id="KW-0997">Cell inner membrane</keyword>
<evidence type="ECO:0000256" key="2">
    <source>
        <dbReference type="ARBA" id="ARBA00022475"/>
    </source>
</evidence>
<keyword evidence="17" id="KW-1185">Reference proteome</keyword>
<dbReference type="RefSeq" id="WP_235024596.1">
    <property type="nucleotide sequence ID" value="NZ_FCOM02000012.1"/>
</dbReference>
<evidence type="ECO:0000256" key="4">
    <source>
        <dbReference type="ARBA" id="ARBA00022500"/>
    </source>
</evidence>
<evidence type="ECO:0000256" key="8">
    <source>
        <dbReference type="ARBA" id="ARBA00023136"/>
    </source>
</evidence>
<reference evidence="16" key="1">
    <citation type="submission" date="2016-01" db="EMBL/GenBank/DDBJ databases">
        <authorList>
            <person name="Peeters C."/>
        </authorList>
    </citation>
    <scope>NUCLEOTIDE SEQUENCE [LARGE SCALE GENOMIC DNA]</scope>
    <source>
        <strain evidence="16">LMG 29317</strain>
    </source>
</reference>
<dbReference type="InterPro" id="IPR003660">
    <property type="entry name" value="HAMP_dom"/>
</dbReference>
<evidence type="ECO:0000313" key="16">
    <source>
        <dbReference type="EMBL" id="SAL62982.1"/>
    </source>
</evidence>
<evidence type="ECO:0000256" key="12">
    <source>
        <dbReference type="SAM" id="MobiDB-lite"/>
    </source>
</evidence>
<keyword evidence="2" id="KW-1003">Cell membrane</keyword>
<keyword evidence="3" id="KW-0488">Methylation</keyword>
<dbReference type="GO" id="GO:0007165">
    <property type="term" value="P:signal transduction"/>
    <property type="evidence" value="ECO:0007669"/>
    <property type="project" value="UniProtKB-KW"/>
</dbReference>
<dbReference type="InterPro" id="IPR004089">
    <property type="entry name" value="MCPsignal_dom"/>
</dbReference>
<dbReference type="CDD" id="cd06225">
    <property type="entry name" value="HAMP"/>
    <property type="match status" value="1"/>
</dbReference>
<evidence type="ECO:0000256" key="3">
    <source>
        <dbReference type="ARBA" id="ARBA00022481"/>
    </source>
</evidence>
<dbReference type="InterPro" id="IPR051310">
    <property type="entry name" value="MCP_chemotaxis"/>
</dbReference>
<evidence type="ECO:0000313" key="17">
    <source>
        <dbReference type="Proteomes" id="UP000055019"/>
    </source>
</evidence>
<evidence type="ECO:0000256" key="5">
    <source>
        <dbReference type="ARBA" id="ARBA00022519"/>
    </source>
</evidence>
<feature type="compositionally biased region" description="Polar residues" evidence="12">
    <location>
        <begin position="545"/>
        <end position="559"/>
    </location>
</feature>
<comment type="caution">
    <text evidence="16">The sequence shown here is derived from an EMBL/GenBank/DDBJ whole genome shotgun (WGS) entry which is preliminary data.</text>
</comment>
<dbReference type="PROSITE" id="PS50885">
    <property type="entry name" value="HAMP"/>
    <property type="match status" value="1"/>
</dbReference>
<dbReference type="Gene3D" id="1.10.287.950">
    <property type="entry name" value="Methyl-accepting chemotaxis protein"/>
    <property type="match status" value="1"/>
</dbReference>
<evidence type="ECO:0000256" key="10">
    <source>
        <dbReference type="ARBA" id="ARBA00029447"/>
    </source>
</evidence>
<dbReference type="GO" id="GO:0004888">
    <property type="term" value="F:transmembrane signaling receptor activity"/>
    <property type="evidence" value="ECO:0007669"/>
    <property type="project" value="InterPro"/>
</dbReference>
<comment type="similarity">
    <text evidence="10">Belongs to the methyl-accepting chemotaxis (MCP) protein family.</text>
</comment>
<keyword evidence="8 13" id="KW-0472">Membrane</keyword>
<dbReference type="CDD" id="cd11386">
    <property type="entry name" value="MCP_signal"/>
    <property type="match status" value="1"/>
</dbReference>
<feature type="domain" description="Methyl-accepting transducer" evidence="14">
    <location>
        <begin position="270"/>
        <end position="499"/>
    </location>
</feature>
<keyword evidence="4" id="KW-0145">Chemotaxis</keyword>
<protein>
    <submittedName>
        <fullName evidence="16">Membrane protein</fullName>
    </submittedName>
</protein>
<evidence type="ECO:0000256" key="1">
    <source>
        <dbReference type="ARBA" id="ARBA00004429"/>
    </source>
</evidence>
<evidence type="ECO:0000256" key="13">
    <source>
        <dbReference type="SAM" id="Phobius"/>
    </source>
</evidence>
<evidence type="ECO:0000256" key="11">
    <source>
        <dbReference type="PROSITE-ProRule" id="PRU00284"/>
    </source>
</evidence>
<name>A0A158J222_9BURK</name>
<dbReference type="InterPro" id="IPR004090">
    <property type="entry name" value="Chemotax_Me-accpt_rcpt"/>
</dbReference>
<sequence>MSSSPVRLKTRLGLSFAAFGLLCVIVAAFGLKGIADANSRAEGFYQQVVLPAQYLQNAFRLQCVRAIQLLEAMSIDDAKARNERFDLIEILKRPADRQFDLFRLSDKPSSTRALAAKFIEDRARLEEGFTGAVRLGRSGDMAAAAAVMAQHVRPYAMSMGRGIDQLSEALSKEADDSRHRDDVAYRRILVIMAALIAIGGSVACAYVWHQMRLLGRSLDGIQAAINETSRTLDLTRRAPVERMDELGRTASAFNELIGRFSKAICAVLMAADTIGTATRQISAGNADLSCRTDEQAASLEKAAASMTQLTETVKQGADNAQHAKRLAAKTARMAETGDKAVRSMVSTITAINDSSNRISEITGLIEGIASQTNILALNAAVEAARAGEQGRGFAVVASEVRALAQRSASAAKEIKDLIGSSTTLVQGGTQQASEVSGTIAQVKHAISQVSQIVGEIADAAVEQSVGIEQVNQAVEQMDILTQRNAALVAQAAAAAQSLEEQTGHLNLAVCVFAIADQGISAAHASVAEQASAHDIGRVASRRELSSGTPSLENSSVCRR</sequence>
<dbReference type="GO" id="GO:0006935">
    <property type="term" value="P:chemotaxis"/>
    <property type="evidence" value="ECO:0007669"/>
    <property type="project" value="UniProtKB-KW"/>
</dbReference>
<evidence type="ECO:0000259" key="15">
    <source>
        <dbReference type="PROSITE" id="PS50885"/>
    </source>
</evidence>
<dbReference type="SUPFAM" id="SSF58104">
    <property type="entry name" value="Methyl-accepting chemotaxis protein (MCP) signaling domain"/>
    <property type="match status" value="1"/>
</dbReference>
<keyword evidence="7 13" id="KW-1133">Transmembrane helix</keyword>
<evidence type="ECO:0000256" key="6">
    <source>
        <dbReference type="ARBA" id="ARBA00022692"/>
    </source>
</evidence>
<dbReference type="Pfam" id="PF02203">
    <property type="entry name" value="TarH"/>
    <property type="match status" value="1"/>
</dbReference>
<dbReference type="FunFam" id="1.10.287.950:FF:000001">
    <property type="entry name" value="Methyl-accepting chemotaxis sensory transducer"/>
    <property type="match status" value="1"/>
</dbReference>
<dbReference type="PROSITE" id="PS50111">
    <property type="entry name" value="CHEMOTAXIS_TRANSDUC_2"/>
    <property type="match status" value="1"/>
</dbReference>
<feature type="transmembrane region" description="Helical" evidence="13">
    <location>
        <begin position="12"/>
        <end position="31"/>
    </location>
</feature>
<feature type="region of interest" description="Disordered" evidence="12">
    <location>
        <begin position="540"/>
        <end position="559"/>
    </location>
</feature>
<dbReference type="EMBL" id="FCOM02000012">
    <property type="protein sequence ID" value="SAL62982.1"/>
    <property type="molecule type" value="Genomic_DNA"/>
</dbReference>
<feature type="domain" description="HAMP" evidence="15">
    <location>
        <begin position="212"/>
        <end position="265"/>
    </location>
</feature>
<dbReference type="Proteomes" id="UP000055019">
    <property type="component" value="Unassembled WGS sequence"/>
</dbReference>
<evidence type="ECO:0000259" key="14">
    <source>
        <dbReference type="PROSITE" id="PS50111"/>
    </source>
</evidence>
<dbReference type="PANTHER" id="PTHR43531:SF14">
    <property type="entry name" value="METHYL-ACCEPTING CHEMOTAXIS PROTEIN I-RELATED"/>
    <property type="match status" value="1"/>
</dbReference>
<organism evidence="16 17">
    <name type="scientific">Caballeronia arvi</name>
    <dbReference type="NCBI Taxonomy" id="1777135"/>
    <lineage>
        <taxon>Bacteria</taxon>
        <taxon>Pseudomonadati</taxon>
        <taxon>Pseudomonadota</taxon>
        <taxon>Betaproteobacteria</taxon>
        <taxon>Burkholderiales</taxon>
        <taxon>Burkholderiaceae</taxon>
        <taxon>Caballeronia</taxon>
    </lineage>
</organism>
<keyword evidence="6 13" id="KW-0812">Transmembrane</keyword>
<keyword evidence="9 11" id="KW-0807">Transducer</keyword>
<evidence type="ECO:0000256" key="9">
    <source>
        <dbReference type="ARBA" id="ARBA00023224"/>
    </source>
</evidence>
<proteinExistence type="inferred from homology"/>
<dbReference type="SMART" id="SM00283">
    <property type="entry name" value="MA"/>
    <property type="match status" value="1"/>
</dbReference>